<evidence type="ECO:0000313" key="1">
    <source>
        <dbReference type="EMBL" id="CAB0001436.1"/>
    </source>
</evidence>
<dbReference type="AlphaFoldDB" id="A0A6H5GDM3"/>
<dbReference type="EMBL" id="CADCXU010010753">
    <property type="protein sequence ID" value="CAB0001436.1"/>
    <property type="molecule type" value="Genomic_DNA"/>
</dbReference>
<reference evidence="1 2" key="1">
    <citation type="submission" date="2020-02" db="EMBL/GenBank/DDBJ databases">
        <authorList>
            <person name="Ferguson B K."/>
        </authorList>
    </citation>
    <scope>NUCLEOTIDE SEQUENCE [LARGE SCALE GENOMIC DNA]</scope>
</reference>
<evidence type="ECO:0000313" key="2">
    <source>
        <dbReference type="Proteomes" id="UP000479000"/>
    </source>
</evidence>
<keyword evidence="2" id="KW-1185">Reference proteome</keyword>
<organism evidence="1 2">
    <name type="scientific">Nesidiocoris tenuis</name>
    <dbReference type="NCBI Taxonomy" id="355587"/>
    <lineage>
        <taxon>Eukaryota</taxon>
        <taxon>Metazoa</taxon>
        <taxon>Ecdysozoa</taxon>
        <taxon>Arthropoda</taxon>
        <taxon>Hexapoda</taxon>
        <taxon>Insecta</taxon>
        <taxon>Pterygota</taxon>
        <taxon>Neoptera</taxon>
        <taxon>Paraneoptera</taxon>
        <taxon>Hemiptera</taxon>
        <taxon>Heteroptera</taxon>
        <taxon>Panheteroptera</taxon>
        <taxon>Cimicomorpha</taxon>
        <taxon>Miridae</taxon>
        <taxon>Dicyphina</taxon>
        <taxon>Nesidiocoris</taxon>
    </lineage>
</organism>
<sequence length="64" mass="6896">MRSMGGGEIFHNSLRAVGPRVGVISINERNICEPGFAGKTKSWNGMELGHEITSIKDSRVAAKP</sequence>
<name>A0A6H5GDM3_9HEMI</name>
<gene>
    <name evidence="1" type="ORF">NTEN_LOCUS7223</name>
</gene>
<protein>
    <submittedName>
        <fullName evidence="1">Uncharacterized protein</fullName>
    </submittedName>
</protein>
<proteinExistence type="predicted"/>
<dbReference type="Proteomes" id="UP000479000">
    <property type="component" value="Unassembled WGS sequence"/>
</dbReference>
<accession>A0A6H5GDM3</accession>
<feature type="non-terminal residue" evidence="1">
    <location>
        <position position="64"/>
    </location>
</feature>